<dbReference type="EMBL" id="PGLV01000002">
    <property type="protein sequence ID" value="POZ55074.1"/>
    <property type="molecule type" value="Genomic_DNA"/>
</dbReference>
<keyword evidence="1" id="KW-0175">Coiled coil</keyword>
<comment type="caution">
    <text evidence="2">The sequence shown here is derived from an EMBL/GenBank/DDBJ whole genome shotgun (WGS) entry which is preliminary data.</text>
</comment>
<gene>
    <name evidence="2" type="ORF">LYSIN_03371</name>
</gene>
<feature type="coiled-coil region" evidence="1">
    <location>
        <begin position="463"/>
        <end position="490"/>
    </location>
</feature>
<accession>A0A2S5CW93</accession>
<evidence type="ECO:0000313" key="3">
    <source>
        <dbReference type="Proteomes" id="UP000237319"/>
    </source>
</evidence>
<dbReference type="RefSeq" id="WP_219819001.1">
    <property type="nucleotide sequence ID" value="NZ_PGLV01000002.1"/>
</dbReference>
<dbReference type="AlphaFoldDB" id="A0A2S5CW93"/>
<protein>
    <submittedName>
        <fullName evidence="2">Uncharacterized protein</fullName>
    </submittedName>
</protein>
<sequence>MLKLEDVVHRFNATPILFVGSGLSRRYLNLPDWKGLLEHFTKVIANNDFAYSAYENKAKALECKAGILPKVAELIQHDFDAKWFADPMIRTVEGEVLEQIKEHGLSPFKAEIANFIKNQTTINSDYEGEVNKLAQISEKSIAGIITTNYDSFLEDTLHGFTKYIGQNQLIFSAIQGIAEIYKIHGSVEKPDSIIINENDYVMFEKNSAYLAAKLMTIFMEYPIIFIGYSIGDTNIQNIIKSIVDCLDEPQLTLLEDRFIFVEYKPDMVGVEVSPFTIMIDNKPLIMKRVSLSDFMTLYNALGKKKTKLPVKILRRFKEELYNYTVTNKPTANLRVAALDDARVDDEELVLAIGKVSDLGLKGLKGIDGNEWYRDIVIGDLEFTADEMLEYAFPKVLNQNSGRLPVNKYLSEATKDFPECRKLAGQLNFDKIISPSIQKNRKRLGDYKSVKQIWNREKTSLERATRLISHLEEVQIEISELEDMLKEIFSEDINVLQNVNSQERTNIRRLIMIYDYLKWGK</sequence>
<name>A0A2S5CW93_LYSSH</name>
<reference evidence="2 3" key="1">
    <citation type="submission" date="2017-11" db="EMBL/GenBank/DDBJ databases">
        <title>Genome sequence of Lysinibacillus sphaericus, a lignin-degrading bacteria isolated from municipal solid waste soil.</title>
        <authorList>
            <person name="Persinoti G.F."/>
            <person name="Paixao D.A."/>
            <person name="Bugg T.D."/>
            <person name="Squina F.M."/>
        </authorList>
    </citation>
    <scope>NUCLEOTIDE SEQUENCE [LARGE SCALE GENOMIC DNA]</scope>
    <source>
        <strain evidence="2 3">A1</strain>
    </source>
</reference>
<keyword evidence="3" id="KW-1185">Reference proteome</keyword>
<evidence type="ECO:0000313" key="2">
    <source>
        <dbReference type="EMBL" id="POZ55074.1"/>
    </source>
</evidence>
<proteinExistence type="predicted"/>
<dbReference type="Proteomes" id="UP000237319">
    <property type="component" value="Unassembled WGS sequence"/>
</dbReference>
<evidence type="ECO:0000256" key="1">
    <source>
        <dbReference type="SAM" id="Coils"/>
    </source>
</evidence>
<dbReference type="InterPro" id="IPR011202">
    <property type="entry name" value="UCP014677"/>
</dbReference>
<organism evidence="2 3">
    <name type="scientific">Lysinibacillus sphaericus</name>
    <name type="common">Bacillus sphaericus</name>
    <dbReference type="NCBI Taxonomy" id="1421"/>
    <lineage>
        <taxon>Bacteria</taxon>
        <taxon>Bacillati</taxon>
        <taxon>Bacillota</taxon>
        <taxon>Bacilli</taxon>
        <taxon>Bacillales</taxon>
        <taxon>Bacillaceae</taxon>
        <taxon>Lysinibacillus</taxon>
    </lineage>
</organism>
<dbReference type="Pfam" id="PF13289">
    <property type="entry name" value="SIR2_2"/>
    <property type="match status" value="1"/>
</dbReference>
<dbReference type="PIRSF" id="PIRSF014677">
    <property type="entry name" value="UCP014677"/>
    <property type="match status" value="1"/>
</dbReference>